<dbReference type="InterPro" id="IPR002885">
    <property type="entry name" value="PPR_rpt"/>
</dbReference>
<dbReference type="InterPro" id="IPR011990">
    <property type="entry name" value="TPR-like_helical_dom_sf"/>
</dbReference>
<evidence type="ECO:0000256" key="2">
    <source>
        <dbReference type="ARBA" id="ARBA00022737"/>
    </source>
</evidence>
<dbReference type="EMBL" id="JBBWWQ010000019">
    <property type="protein sequence ID" value="KAK8919225.1"/>
    <property type="molecule type" value="Genomic_DNA"/>
</dbReference>
<dbReference type="NCBIfam" id="TIGR00756">
    <property type="entry name" value="PPR"/>
    <property type="match status" value="3"/>
</dbReference>
<accession>A0AAP0AZ16</accession>
<keyword evidence="2" id="KW-0677">Repeat</keyword>
<dbReference type="Pfam" id="PF13041">
    <property type="entry name" value="PPR_2"/>
    <property type="match status" value="1"/>
</dbReference>
<feature type="repeat" description="PPR" evidence="3">
    <location>
        <begin position="198"/>
        <end position="232"/>
    </location>
</feature>
<sequence>MCNSLPAKQMPIFSGNHSESASTFRLREKFTTCHSAHHENLTEVVEHFISTEKGETCCIKEMCSVYIEKLCKLGNLKDAVSLLGHLHNRQMHPNLHTYNTLLAATGQANCFHIFCDVFRKLLLSKLPPDPTTYRSLAKALLSSSDSVLLGFIREVSEMTAHSDPTVVNRILFATAESGQIDKSLMLFEELKGFKCKIDIVTFNTVLAILGRAGQVDKMLSEYSSMKECGFSPDIVTYDTLINCLRRLGRLDLCRAFAKEMLENGFEMDLLSYTALIDVFGRAGHVNDALILFVEMKKFHRPSIYVYRVMIANLKKFGKIQAAVDLQEEMKSSTSKLIGPENFRMKGRDNFRKKRRDNFRKKRSDGVR</sequence>
<evidence type="ECO:0000256" key="3">
    <source>
        <dbReference type="PROSITE-ProRule" id="PRU00708"/>
    </source>
</evidence>
<evidence type="ECO:0000313" key="6">
    <source>
        <dbReference type="Proteomes" id="UP001418222"/>
    </source>
</evidence>
<evidence type="ECO:0000256" key="4">
    <source>
        <dbReference type="SAM" id="MobiDB-lite"/>
    </source>
</evidence>
<dbReference type="Pfam" id="PF01535">
    <property type="entry name" value="PPR"/>
    <property type="match status" value="1"/>
</dbReference>
<name>A0AAP0AZ16_9ASPA</name>
<keyword evidence="6" id="KW-1185">Reference proteome</keyword>
<evidence type="ECO:0008006" key="7">
    <source>
        <dbReference type="Google" id="ProtNLM"/>
    </source>
</evidence>
<dbReference type="AlphaFoldDB" id="A0AAP0AZ16"/>
<dbReference type="PANTHER" id="PTHR47936:SF1">
    <property type="entry name" value="PENTATRICOPEPTIDE REPEAT-CONTAINING PROTEIN GUN1, CHLOROPLASTIC"/>
    <property type="match status" value="1"/>
</dbReference>
<feature type="region of interest" description="Disordered" evidence="4">
    <location>
        <begin position="338"/>
        <end position="367"/>
    </location>
</feature>
<gene>
    <name evidence="5" type="ORF">KSP39_PZI021926</name>
</gene>
<dbReference type="Pfam" id="PF12854">
    <property type="entry name" value="PPR_1"/>
    <property type="match status" value="1"/>
</dbReference>
<feature type="repeat" description="PPR" evidence="3">
    <location>
        <begin position="233"/>
        <end position="267"/>
    </location>
</feature>
<feature type="compositionally biased region" description="Basic residues" evidence="4">
    <location>
        <begin position="350"/>
        <end position="367"/>
    </location>
</feature>
<organism evidence="5 6">
    <name type="scientific">Platanthera zijinensis</name>
    <dbReference type="NCBI Taxonomy" id="2320716"/>
    <lineage>
        <taxon>Eukaryota</taxon>
        <taxon>Viridiplantae</taxon>
        <taxon>Streptophyta</taxon>
        <taxon>Embryophyta</taxon>
        <taxon>Tracheophyta</taxon>
        <taxon>Spermatophyta</taxon>
        <taxon>Magnoliopsida</taxon>
        <taxon>Liliopsida</taxon>
        <taxon>Asparagales</taxon>
        <taxon>Orchidaceae</taxon>
        <taxon>Orchidoideae</taxon>
        <taxon>Orchideae</taxon>
        <taxon>Orchidinae</taxon>
        <taxon>Platanthera</taxon>
    </lineage>
</organism>
<reference evidence="5 6" key="1">
    <citation type="journal article" date="2022" name="Nat. Plants">
        <title>Genomes of leafy and leafless Platanthera orchids illuminate the evolution of mycoheterotrophy.</title>
        <authorList>
            <person name="Li M.H."/>
            <person name="Liu K.W."/>
            <person name="Li Z."/>
            <person name="Lu H.C."/>
            <person name="Ye Q.L."/>
            <person name="Zhang D."/>
            <person name="Wang J.Y."/>
            <person name="Li Y.F."/>
            <person name="Zhong Z.M."/>
            <person name="Liu X."/>
            <person name="Yu X."/>
            <person name="Liu D.K."/>
            <person name="Tu X.D."/>
            <person name="Liu B."/>
            <person name="Hao Y."/>
            <person name="Liao X.Y."/>
            <person name="Jiang Y.T."/>
            <person name="Sun W.H."/>
            <person name="Chen J."/>
            <person name="Chen Y.Q."/>
            <person name="Ai Y."/>
            <person name="Zhai J.W."/>
            <person name="Wu S.S."/>
            <person name="Zhou Z."/>
            <person name="Hsiao Y.Y."/>
            <person name="Wu W.L."/>
            <person name="Chen Y.Y."/>
            <person name="Lin Y.F."/>
            <person name="Hsu J.L."/>
            <person name="Li C.Y."/>
            <person name="Wang Z.W."/>
            <person name="Zhao X."/>
            <person name="Zhong W.Y."/>
            <person name="Ma X.K."/>
            <person name="Ma L."/>
            <person name="Huang J."/>
            <person name="Chen G.Z."/>
            <person name="Huang M.Z."/>
            <person name="Huang L."/>
            <person name="Peng D.H."/>
            <person name="Luo Y.B."/>
            <person name="Zou S.Q."/>
            <person name="Chen S.P."/>
            <person name="Lan S."/>
            <person name="Tsai W.C."/>
            <person name="Van de Peer Y."/>
            <person name="Liu Z.J."/>
        </authorList>
    </citation>
    <scope>NUCLEOTIDE SEQUENCE [LARGE SCALE GENOMIC DNA]</scope>
    <source>
        <strain evidence="5">Lor287</strain>
    </source>
</reference>
<protein>
    <recommendedName>
        <fullName evidence="7">Pentatricopeptide repeat-containing protein</fullName>
    </recommendedName>
</protein>
<comment type="similarity">
    <text evidence="1">Belongs to the PPR family. P subfamily.</text>
</comment>
<evidence type="ECO:0000256" key="1">
    <source>
        <dbReference type="ARBA" id="ARBA00007626"/>
    </source>
</evidence>
<dbReference type="Gene3D" id="1.25.40.10">
    <property type="entry name" value="Tetratricopeptide repeat domain"/>
    <property type="match status" value="2"/>
</dbReference>
<comment type="caution">
    <text evidence="5">The sequence shown here is derived from an EMBL/GenBank/DDBJ whole genome shotgun (WGS) entry which is preliminary data.</text>
</comment>
<dbReference type="Proteomes" id="UP001418222">
    <property type="component" value="Unassembled WGS sequence"/>
</dbReference>
<proteinExistence type="inferred from homology"/>
<dbReference type="Pfam" id="PF13812">
    <property type="entry name" value="PPR_3"/>
    <property type="match status" value="1"/>
</dbReference>
<evidence type="ECO:0000313" key="5">
    <source>
        <dbReference type="EMBL" id="KAK8919225.1"/>
    </source>
</evidence>
<feature type="repeat" description="PPR" evidence="3">
    <location>
        <begin position="268"/>
        <end position="302"/>
    </location>
</feature>
<dbReference type="PANTHER" id="PTHR47936">
    <property type="entry name" value="PPR_LONG DOMAIN-CONTAINING PROTEIN"/>
    <property type="match status" value="1"/>
</dbReference>
<dbReference type="PROSITE" id="PS51375">
    <property type="entry name" value="PPR"/>
    <property type="match status" value="3"/>
</dbReference>